<dbReference type="AlphaFoldDB" id="A0A2V5I602"/>
<gene>
    <name evidence="2" type="ORF">BP00DRAFT_161010</name>
</gene>
<proteinExistence type="predicted"/>
<feature type="signal peptide" evidence="1">
    <location>
        <begin position="1"/>
        <end position="18"/>
    </location>
</feature>
<keyword evidence="3" id="KW-1185">Reference proteome</keyword>
<feature type="chain" id="PRO_5015854446" evidence="1">
    <location>
        <begin position="19"/>
        <end position="98"/>
    </location>
</feature>
<evidence type="ECO:0000313" key="3">
    <source>
        <dbReference type="Proteomes" id="UP000248817"/>
    </source>
</evidence>
<dbReference type="Proteomes" id="UP000248817">
    <property type="component" value="Unassembled WGS sequence"/>
</dbReference>
<evidence type="ECO:0000256" key="1">
    <source>
        <dbReference type="SAM" id="SignalP"/>
    </source>
</evidence>
<name>A0A2V5I602_9EURO</name>
<keyword evidence="1" id="KW-0732">Signal</keyword>
<protein>
    <submittedName>
        <fullName evidence="2">Uncharacterized protein</fullName>
    </submittedName>
</protein>
<accession>A0A2V5I602</accession>
<organism evidence="2 3">
    <name type="scientific">Aspergillus indologenus CBS 114.80</name>
    <dbReference type="NCBI Taxonomy" id="1450541"/>
    <lineage>
        <taxon>Eukaryota</taxon>
        <taxon>Fungi</taxon>
        <taxon>Dikarya</taxon>
        <taxon>Ascomycota</taxon>
        <taxon>Pezizomycotina</taxon>
        <taxon>Eurotiomycetes</taxon>
        <taxon>Eurotiomycetidae</taxon>
        <taxon>Eurotiales</taxon>
        <taxon>Aspergillaceae</taxon>
        <taxon>Aspergillus</taxon>
        <taxon>Aspergillus subgen. Circumdati</taxon>
    </lineage>
</organism>
<dbReference type="EMBL" id="KZ825495">
    <property type="protein sequence ID" value="PYI32205.1"/>
    <property type="molecule type" value="Genomic_DNA"/>
</dbReference>
<evidence type="ECO:0000313" key="2">
    <source>
        <dbReference type="EMBL" id="PYI32205.1"/>
    </source>
</evidence>
<sequence>MSTQLTLLYLLLANKGDSILVFPSHGPNSEGVNPNNSLCCLSTSRLKNELETYTWSGSIGPSSPMTLLLHCRITILSWNSPFNNTKNGFRVSEPLRIL</sequence>
<reference evidence="2 3" key="1">
    <citation type="submission" date="2018-02" db="EMBL/GenBank/DDBJ databases">
        <title>The genomes of Aspergillus section Nigri reveals drivers in fungal speciation.</title>
        <authorList>
            <consortium name="DOE Joint Genome Institute"/>
            <person name="Vesth T.C."/>
            <person name="Nybo J."/>
            <person name="Theobald S."/>
            <person name="Brandl J."/>
            <person name="Frisvad J.C."/>
            <person name="Nielsen K.F."/>
            <person name="Lyhne E.K."/>
            <person name="Kogle M.E."/>
            <person name="Kuo A."/>
            <person name="Riley R."/>
            <person name="Clum A."/>
            <person name="Nolan M."/>
            <person name="Lipzen A."/>
            <person name="Salamov A."/>
            <person name="Henrissat B."/>
            <person name="Wiebenga A."/>
            <person name="De vries R.P."/>
            <person name="Grigoriev I.V."/>
            <person name="Mortensen U.H."/>
            <person name="Andersen M.R."/>
            <person name="Baker S.E."/>
        </authorList>
    </citation>
    <scope>NUCLEOTIDE SEQUENCE [LARGE SCALE GENOMIC DNA]</scope>
    <source>
        <strain evidence="2 3">CBS 114.80</strain>
    </source>
</reference>